<protein>
    <recommendedName>
        <fullName evidence="2">Transferrin-binding protein B C-lobe/N-lobe beta barrel domain-containing protein</fullName>
    </recommendedName>
</protein>
<comment type="caution">
    <text evidence="1">The sequence shown here is derived from an EMBL/GenBank/DDBJ whole genome shotgun (WGS) entry which is preliminary data.</text>
</comment>
<evidence type="ECO:0000313" key="1">
    <source>
        <dbReference type="EMBL" id="KKM83017.1"/>
    </source>
</evidence>
<name>A0A0F9NNY2_9ZZZZ</name>
<dbReference type="EMBL" id="LAZR01007776">
    <property type="protein sequence ID" value="KKM83017.1"/>
    <property type="molecule type" value="Genomic_DNA"/>
</dbReference>
<reference evidence="1" key="1">
    <citation type="journal article" date="2015" name="Nature">
        <title>Complex archaea that bridge the gap between prokaryotes and eukaryotes.</title>
        <authorList>
            <person name="Spang A."/>
            <person name="Saw J.H."/>
            <person name="Jorgensen S.L."/>
            <person name="Zaremba-Niedzwiedzka K."/>
            <person name="Martijn J."/>
            <person name="Lind A.E."/>
            <person name="van Eijk R."/>
            <person name="Schleper C."/>
            <person name="Guy L."/>
            <person name="Ettema T.J."/>
        </authorList>
    </citation>
    <scope>NUCLEOTIDE SEQUENCE</scope>
</reference>
<gene>
    <name evidence="1" type="ORF">LCGC14_1313590</name>
</gene>
<organism evidence="1">
    <name type="scientific">marine sediment metagenome</name>
    <dbReference type="NCBI Taxonomy" id="412755"/>
    <lineage>
        <taxon>unclassified sequences</taxon>
        <taxon>metagenomes</taxon>
        <taxon>ecological metagenomes</taxon>
    </lineage>
</organism>
<sequence>QIAQLPHKLIFQRSESGKTELVIVRTGGYIGYGFGGWAYQRNGGVTLPNDLQATFSGDYAAVRDFDSRGGLEYVTGDIRLDIDFQDFNGATSQDAIKGSITNRQVYTTSGDDVTQDVIEALEADLDEIPTILLDIGPNTISSNGEFAGSFQSGYTNAEGEFVVYETGTYNGILAGDDPSEAVGITVSTGEDRIDGDFRETGGFIATR</sequence>
<proteinExistence type="predicted"/>
<dbReference type="AlphaFoldDB" id="A0A0F9NNY2"/>
<feature type="non-terminal residue" evidence="1">
    <location>
        <position position="1"/>
    </location>
</feature>
<evidence type="ECO:0008006" key="2">
    <source>
        <dbReference type="Google" id="ProtNLM"/>
    </source>
</evidence>
<accession>A0A0F9NNY2</accession>